<sequence length="103" mass="11261">MTSGSLPWLGLFTAAGALVSLDPTAIGAPLQTLPVQFVENRSPMRQVIRDRRGHVLGTIERQPLTARSVARDAHGIIVGIYDERADTTRDAHGVLVVRRHDKL</sequence>
<comment type="caution">
    <text evidence="1">The sequence shown here is derived from an EMBL/GenBank/DDBJ whole genome shotgun (WGS) entry which is preliminary data.</text>
</comment>
<protein>
    <submittedName>
        <fullName evidence="1">Uncharacterized protein</fullName>
    </submittedName>
</protein>
<dbReference type="AlphaFoldDB" id="A0A0J6SQS6"/>
<feature type="non-terminal residue" evidence="1">
    <location>
        <position position="103"/>
    </location>
</feature>
<evidence type="ECO:0000313" key="1">
    <source>
        <dbReference type="EMBL" id="KMO37590.1"/>
    </source>
</evidence>
<dbReference type="EMBL" id="LABX01000055">
    <property type="protein sequence ID" value="KMO37590.1"/>
    <property type="molecule type" value="Genomic_DNA"/>
</dbReference>
<evidence type="ECO:0000313" key="2">
    <source>
        <dbReference type="Proteomes" id="UP000035929"/>
    </source>
</evidence>
<reference evidence="1 2" key="1">
    <citation type="submission" date="2015-03" db="EMBL/GenBank/DDBJ databases">
        <title>Genome sequencing of Methylobacterium aquaticum DSM16371 type strain.</title>
        <authorList>
            <person name="Chaudhry V."/>
            <person name="Patil P.B."/>
        </authorList>
    </citation>
    <scope>NUCLEOTIDE SEQUENCE [LARGE SCALE GENOMIC DNA]</scope>
    <source>
        <strain evidence="1 2">DSM 16371</strain>
    </source>
</reference>
<organism evidence="1 2">
    <name type="scientific">Methylobacterium aquaticum</name>
    <dbReference type="NCBI Taxonomy" id="270351"/>
    <lineage>
        <taxon>Bacteria</taxon>
        <taxon>Pseudomonadati</taxon>
        <taxon>Pseudomonadota</taxon>
        <taxon>Alphaproteobacteria</taxon>
        <taxon>Hyphomicrobiales</taxon>
        <taxon>Methylobacteriaceae</taxon>
        <taxon>Methylobacterium</taxon>
    </lineage>
</organism>
<dbReference type="Proteomes" id="UP000035929">
    <property type="component" value="Unassembled WGS sequence"/>
</dbReference>
<gene>
    <name evidence="1" type="ORF">VP06_07930</name>
</gene>
<dbReference type="PATRIC" id="fig|270351.6.peg.6278"/>
<accession>A0A0J6SQS6</accession>
<proteinExistence type="predicted"/>
<name>A0A0J6SQS6_9HYPH</name>